<dbReference type="EMBL" id="JAAARO010000023">
    <property type="protein sequence ID" value="KAF5725518.1"/>
    <property type="molecule type" value="Genomic_DNA"/>
</dbReference>
<keyword evidence="2" id="KW-1185">Reference proteome</keyword>
<sequence length="118" mass="13553">MCSTISVPVMPYASNDRCLRHVAKGTIRAEVITAPKRSSWIVFPELSVQGVPHTDLKLREIVERQTRNNSLAKKYAYRNPEFQPQFLDEAYKKCKNICAEYAKTFYLGTTSYPLSVIY</sequence>
<proteinExistence type="predicted"/>
<accession>A0A7J7BUK2</accession>
<dbReference type="InParanoid" id="A0A7J7BUK2"/>
<protein>
    <submittedName>
        <fullName evidence="1">Uncharacterized protein</fullName>
    </submittedName>
</protein>
<gene>
    <name evidence="1" type="ORF">HS088_TW23G00241</name>
</gene>
<name>A0A7J7BUK2_TRIWF</name>
<dbReference type="PANTHER" id="PTHR31480">
    <property type="entry name" value="BIFUNCTIONAL LYCOPENE CYCLASE/PHYTOENE SYNTHASE"/>
    <property type="match status" value="1"/>
</dbReference>
<evidence type="ECO:0000313" key="1">
    <source>
        <dbReference type="EMBL" id="KAF5725518.1"/>
    </source>
</evidence>
<evidence type="ECO:0000313" key="2">
    <source>
        <dbReference type="Proteomes" id="UP000593562"/>
    </source>
</evidence>
<dbReference type="Proteomes" id="UP000593562">
    <property type="component" value="Unassembled WGS sequence"/>
</dbReference>
<comment type="caution">
    <text evidence="1">The sequence shown here is derived from an EMBL/GenBank/DDBJ whole genome shotgun (WGS) entry which is preliminary data.</text>
</comment>
<organism evidence="1 2">
    <name type="scientific">Tripterygium wilfordii</name>
    <name type="common">Thunder God vine</name>
    <dbReference type="NCBI Taxonomy" id="458696"/>
    <lineage>
        <taxon>Eukaryota</taxon>
        <taxon>Viridiplantae</taxon>
        <taxon>Streptophyta</taxon>
        <taxon>Embryophyta</taxon>
        <taxon>Tracheophyta</taxon>
        <taxon>Spermatophyta</taxon>
        <taxon>Magnoliopsida</taxon>
        <taxon>eudicotyledons</taxon>
        <taxon>Gunneridae</taxon>
        <taxon>Pentapetalae</taxon>
        <taxon>rosids</taxon>
        <taxon>fabids</taxon>
        <taxon>Celastrales</taxon>
        <taxon>Celastraceae</taxon>
        <taxon>Tripterygium</taxon>
    </lineage>
</organism>
<dbReference type="AlphaFoldDB" id="A0A7J7BUK2"/>
<reference evidence="1 2" key="1">
    <citation type="journal article" date="2020" name="Nat. Commun.">
        <title>Genome of Tripterygium wilfordii and identification of cytochrome P450 involved in triptolide biosynthesis.</title>
        <authorList>
            <person name="Tu L."/>
            <person name="Su P."/>
            <person name="Zhang Z."/>
            <person name="Gao L."/>
            <person name="Wang J."/>
            <person name="Hu T."/>
            <person name="Zhou J."/>
            <person name="Zhang Y."/>
            <person name="Zhao Y."/>
            <person name="Liu Y."/>
            <person name="Song Y."/>
            <person name="Tong Y."/>
            <person name="Lu Y."/>
            <person name="Yang J."/>
            <person name="Xu C."/>
            <person name="Jia M."/>
            <person name="Peters R.J."/>
            <person name="Huang L."/>
            <person name="Gao W."/>
        </authorList>
    </citation>
    <scope>NUCLEOTIDE SEQUENCE [LARGE SCALE GENOMIC DNA]</scope>
    <source>
        <strain evidence="2">cv. XIE 37</strain>
        <tissue evidence="1">Leaf</tissue>
    </source>
</reference>